<feature type="transmembrane region" description="Helical" evidence="11">
    <location>
        <begin position="388"/>
        <end position="408"/>
    </location>
</feature>
<evidence type="ECO:0000256" key="3">
    <source>
        <dbReference type="ARBA" id="ARBA00022692"/>
    </source>
</evidence>
<dbReference type="Proteomes" id="UP000887566">
    <property type="component" value="Unplaced"/>
</dbReference>
<proteinExistence type="predicted"/>
<dbReference type="WBParaSite" id="PSAMB.scaffold476size49999.g6406.t1">
    <property type="protein sequence ID" value="PSAMB.scaffold476size49999.g6406.t1"/>
    <property type="gene ID" value="PSAMB.scaffold476size49999.g6406"/>
</dbReference>
<dbReference type="Gene3D" id="1.10.287.70">
    <property type="match status" value="1"/>
</dbReference>
<keyword evidence="8" id="KW-0325">Glycoprotein</keyword>
<accession>A0A914WQG6</accession>
<evidence type="ECO:0000256" key="8">
    <source>
        <dbReference type="ARBA" id="ARBA00023180"/>
    </source>
</evidence>
<comment type="subcellular location">
    <subcellularLocation>
        <location evidence="1">Membrane</location>
        <topology evidence="1">Multi-pass membrane protein</topology>
    </subcellularLocation>
</comment>
<evidence type="ECO:0000256" key="5">
    <source>
        <dbReference type="ARBA" id="ARBA00023065"/>
    </source>
</evidence>
<dbReference type="Gene3D" id="3.40.190.10">
    <property type="entry name" value="Periplasmic binding protein-like II"/>
    <property type="match status" value="1"/>
</dbReference>
<dbReference type="PANTHER" id="PTHR22714">
    <property type="entry name" value="PROTEIN CBG02446-RELATED"/>
    <property type="match status" value="1"/>
</dbReference>
<organism evidence="13 14">
    <name type="scientific">Plectus sambesii</name>
    <dbReference type="NCBI Taxonomy" id="2011161"/>
    <lineage>
        <taxon>Eukaryota</taxon>
        <taxon>Metazoa</taxon>
        <taxon>Ecdysozoa</taxon>
        <taxon>Nematoda</taxon>
        <taxon>Chromadorea</taxon>
        <taxon>Plectida</taxon>
        <taxon>Plectina</taxon>
        <taxon>Plectoidea</taxon>
        <taxon>Plectidae</taxon>
        <taxon>Plectus</taxon>
    </lineage>
</organism>
<keyword evidence="5" id="KW-0406">Ion transport</keyword>
<evidence type="ECO:0000259" key="12">
    <source>
        <dbReference type="Pfam" id="PF10613"/>
    </source>
</evidence>
<evidence type="ECO:0000313" key="14">
    <source>
        <dbReference type="WBParaSite" id="PSAMB.scaffold476size49999.g6406.t1"/>
    </source>
</evidence>
<evidence type="ECO:0000256" key="7">
    <source>
        <dbReference type="ARBA" id="ARBA00023170"/>
    </source>
</evidence>
<keyword evidence="2" id="KW-0813">Transport</keyword>
<feature type="transmembrane region" description="Helical" evidence="11">
    <location>
        <begin position="137"/>
        <end position="159"/>
    </location>
</feature>
<evidence type="ECO:0000256" key="1">
    <source>
        <dbReference type="ARBA" id="ARBA00004141"/>
    </source>
</evidence>
<dbReference type="AlphaFoldDB" id="A0A914WQG6"/>
<evidence type="ECO:0000313" key="13">
    <source>
        <dbReference type="Proteomes" id="UP000887566"/>
    </source>
</evidence>
<evidence type="ECO:0000256" key="2">
    <source>
        <dbReference type="ARBA" id="ARBA00022448"/>
    </source>
</evidence>
<keyword evidence="9" id="KW-1071">Ligand-gated ion channel</keyword>
<protein>
    <submittedName>
        <fullName evidence="14">Ionotropic glutamate receptor L-glutamate and glycine-binding domain-containing protein</fullName>
    </submittedName>
</protein>
<evidence type="ECO:0000256" key="9">
    <source>
        <dbReference type="ARBA" id="ARBA00023286"/>
    </source>
</evidence>
<evidence type="ECO:0000256" key="10">
    <source>
        <dbReference type="ARBA" id="ARBA00023303"/>
    </source>
</evidence>
<dbReference type="InterPro" id="IPR040128">
    <property type="entry name" value="T25E4.2-like"/>
</dbReference>
<keyword evidence="7" id="KW-0675">Receptor</keyword>
<keyword evidence="6 11" id="KW-0472">Membrane</keyword>
<dbReference type="SUPFAM" id="SSF53850">
    <property type="entry name" value="Periplasmic binding protein-like II"/>
    <property type="match status" value="1"/>
</dbReference>
<sequence length="446" mass="51101">MSEAKLRVGVFSDEPDAFGCVQKLPNGRCKKPGIEVEILQAVMTLLGLDYEFVNITQEYNILYDYGSDKNGTWSGMIGLLINESIDLTALTIRLTPERAQVVDFSFPLRFYQTIYLIKTPEDFNFRNFIFNAFTTEVWMYFALCICAASAVHFVCVLLLEPHEQRHEQRWSYRVEYALNMMMDERQRYWSCSVLTKFYVFATLVMSEYYQSVMSTNLTAPSRSKMPFLTQPQLIDALENGKCHLTYYPNVFPPCSSDENCERMKKALIRNPIRERLTQESIENDIQNTGGIFFGSEDVDILPYAVSHYKKKITIIRDTSFSLYYVSFAFSKRHKRLRQRFNNALVPMLPGITEIKGRYEGAKLQEDGTIRAQTTTLTFELHLRQLFEWWAIGIGGVLVFFVIELLWFYHATGSDATGDKRLTIAFGRADRTAPSAAAAAAAAAVVI</sequence>
<keyword evidence="3 11" id="KW-0812">Transmembrane</keyword>
<dbReference type="PANTHER" id="PTHR22714:SF3">
    <property type="entry name" value="PBPE DOMAIN-CONTAINING PROTEIN"/>
    <property type="match status" value="1"/>
</dbReference>
<dbReference type="InterPro" id="IPR019594">
    <property type="entry name" value="Glu/Gly-bd"/>
</dbReference>
<keyword evidence="4 11" id="KW-1133">Transmembrane helix</keyword>
<dbReference type="GO" id="GO:0016020">
    <property type="term" value="C:membrane"/>
    <property type="evidence" value="ECO:0007669"/>
    <property type="project" value="UniProtKB-SubCell"/>
</dbReference>
<dbReference type="GO" id="GO:0015276">
    <property type="term" value="F:ligand-gated monoatomic ion channel activity"/>
    <property type="evidence" value="ECO:0007669"/>
    <property type="project" value="InterPro"/>
</dbReference>
<evidence type="ECO:0000256" key="11">
    <source>
        <dbReference type="SAM" id="Phobius"/>
    </source>
</evidence>
<evidence type="ECO:0000256" key="6">
    <source>
        <dbReference type="ARBA" id="ARBA00023136"/>
    </source>
</evidence>
<dbReference type="Pfam" id="PF10613">
    <property type="entry name" value="Lig_chan-Glu_bd"/>
    <property type="match status" value="1"/>
</dbReference>
<evidence type="ECO:0000256" key="4">
    <source>
        <dbReference type="ARBA" id="ARBA00022989"/>
    </source>
</evidence>
<reference evidence="14" key="1">
    <citation type="submission" date="2022-11" db="UniProtKB">
        <authorList>
            <consortium name="WormBaseParasite"/>
        </authorList>
    </citation>
    <scope>IDENTIFICATION</scope>
</reference>
<keyword evidence="13" id="KW-1185">Reference proteome</keyword>
<name>A0A914WQG6_9BILA</name>
<feature type="domain" description="Ionotropic glutamate receptor L-glutamate and glycine-binding" evidence="12">
    <location>
        <begin position="26"/>
        <end position="120"/>
    </location>
</feature>
<keyword evidence="10" id="KW-0407">Ion channel</keyword>